<sequence>MMRFLHIIAIAALVASAGYAYSIKYDTIYYAEQVAKLKSRIQREKDAIAVLRAEWQHLNRSDRLQVLAERHLDLQPLSINQIVRMSDIPTRQPKIDEIGRKLEALGLGPTPQGDRVGEARTPSSTATP</sequence>
<gene>
    <name evidence="2" type="ORF">QNA08_10260</name>
</gene>
<protein>
    <recommendedName>
        <fullName evidence="4">Cell division protein FtsL</fullName>
    </recommendedName>
</protein>
<name>A0ABT7AH01_9HYPH</name>
<accession>A0ABT7AH01</accession>
<comment type="caution">
    <text evidence="2">The sequence shown here is derived from an EMBL/GenBank/DDBJ whole genome shotgun (WGS) entry which is preliminary data.</text>
</comment>
<evidence type="ECO:0000313" key="3">
    <source>
        <dbReference type="Proteomes" id="UP001321492"/>
    </source>
</evidence>
<evidence type="ECO:0008006" key="4">
    <source>
        <dbReference type="Google" id="ProtNLM"/>
    </source>
</evidence>
<organism evidence="2 3">
    <name type="scientific">Chelatococcus albus</name>
    <dbReference type="NCBI Taxonomy" id="3047466"/>
    <lineage>
        <taxon>Bacteria</taxon>
        <taxon>Pseudomonadati</taxon>
        <taxon>Pseudomonadota</taxon>
        <taxon>Alphaproteobacteria</taxon>
        <taxon>Hyphomicrobiales</taxon>
        <taxon>Chelatococcaceae</taxon>
        <taxon>Chelatococcus</taxon>
    </lineage>
</organism>
<dbReference type="Proteomes" id="UP001321492">
    <property type="component" value="Unassembled WGS sequence"/>
</dbReference>
<evidence type="ECO:0000313" key="2">
    <source>
        <dbReference type="EMBL" id="MDJ1158618.1"/>
    </source>
</evidence>
<reference evidence="2 3" key="1">
    <citation type="submission" date="2023-05" db="EMBL/GenBank/DDBJ databases">
        <title>Chelatococcus sp. nov., a moderately thermophilic bacterium isolated from hot spring microbial mat.</title>
        <authorList>
            <person name="Hu C.-J."/>
            <person name="Li W.-J."/>
        </authorList>
    </citation>
    <scope>NUCLEOTIDE SEQUENCE [LARGE SCALE GENOMIC DNA]</scope>
    <source>
        <strain evidence="2 3">SYSU G07232</strain>
    </source>
</reference>
<keyword evidence="3" id="KW-1185">Reference proteome</keyword>
<feature type="region of interest" description="Disordered" evidence="1">
    <location>
        <begin position="105"/>
        <end position="128"/>
    </location>
</feature>
<proteinExistence type="predicted"/>
<dbReference type="EMBL" id="JASJEV010000005">
    <property type="protein sequence ID" value="MDJ1158618.1"/>
    <property type="molecule type" value="Genomic_DNA"/>
</dbReference>
<dbReference type="RefSeq" id="WP_283740601.1">
    <property type="nucleotide sequence ID" value="NZ_JASJEV010000005.1"/>
</dbReference>
<evidence type="ECO:0000256" key="1">
    <source>
        <dbReference type="SAM" id="MobiDB-lite"/>
    </source>
</evidence>